<evidence type="ECO:0000313" key="3">
    <source>
        <dbReference type="Proteomes" id="UP000030663"/>
    </source>
</evidence>
<dbReference type="AlphaFoldDB" id="X0BFJ1"/>
<evidence type="ECO:0000313" key="2">
    <source>
        <dbReference type="EMBL" id="EXK77219.1"/>
    </source>
</evidence>
<sequence length="87" mass="9142">MEHTWPAWYMHEKCSKGCLARRPCVTSSDRSAASGIGYWSSGTATSLSTGPAVHGGESESESHSRQSRSITSCSVSDGCSKSTSPAN</sequence>
<protein>
    <submittedName>
        <fullName evidence="2">Uncharacterized protein</fullName>
    </submittedName>
</protein>
<feature type="compositionally biased region" description="Polar residues" evidence="1">
    <location>
        <begin position="77"/>
        <end position="87"/>
    </location>
</feature>
<evidence type="ECO:0000256" key="1">
    <source>
        <dbReference type="SAM" id="MobiDB-lite"/>
    </source>
</evidence>
<feature type="compositionally biased region" description="Low complexity" evidence="1">
    <location>
        <begin position="67"/>
        <end position="76"/>
    </location>
</feature>
<dbReference type="Proteomes" id="UP000030663">
    <property type="component" value="Unassembled WGS sequence"/>
</dbReference>
<gene>
    <name evidence="2" type="ORF">FOQG_18070</name>
</gene>
<dbReference type="HOGENOM" id="CLU_2483470_0_0_1"/>
<keyword evidence="3" id="KW-1185">Reference proteome</keyword>
<dbReference type="EMBL" id="KI979404">
    <property type="protein sequence ID" value="EXK77219.1"/>
    <property type="molecule type" value="Genomic_DNA"/>
</dbReference>
<proteinExistence type="predicted"/>
<reference evidence="2 3" key="1">
    <citation type="submission" date="2011-11" db="EMBL/GenBank/DDBJ databases">
        <title>The Genome Sequence of Fusarium oxysporum PHW815.</title>
        <authorList>
            <consortium name="The Broad Institute Genome Sequencing Platform"/>
            <person name="Ma L.-J."/>
            <person name="Gale L.R."/>
            <person name="Schwartz D.C."/>
            <person name="Zhou S."/>
            <person name="Corby-Kistler H."/>
            <person name="Young S.K."/>
            <person name="Zeng Q."/>
            <person name="Gargeya S."/>
            <person name="Fitzgerald M."/>
            <person name="Haas B."/>
            <person name="Abouelleil A."/>
            <person name="Alvarado L."/>
            <person name="Arachchi H.M."/>
            <person name="Berlin A."/>
            <person name="Brown A."/>
            <person name="Chapman S.B."/>
            <person name="Chen Z."/>
            <person name="Dunbar C."/>
            <person name="Freedman E."/>
            <person name="Gearin G."/>
            <person name="Goldberg J."/>
            <person name="Griggs A."/>
            <person name="Gujja S."/>
            <person name="Heiman D."/>
            <person name="Howarth C."/>
            <person name="Larson L."/>
            <person name="Lui A."/>
            <person name="MacDonald P.J.P."/>
            <person name="Montmayeur A."/>
            <person name="Murphy C."/>
            <person name="Neiman D."/>
            <person name="Pearson M."/>
            <person name="Priest M."/>
            <person name="Roberts A."/>
            <person name="Saif S."/>
            <person name="Shea T."/>
            <person name="Shenoy N."/>
            <person name="Sisk P."/>
            <person name="Stolte C."/>
            <person name="Sykes S."/>
            <person name="Wortman J."/>
            <person name="Nusbaum C."/>
            <person name="Birren B."/>
        </authorList>
    </citation>
    <scope>NUCLEOTIDE SEQUENCE [LARGE SCALE GENOMIC DNA]</scope>
    <source>
        <strain evidence="2 3">54005</strain>
    </source>
</reference>
<organism evidence="2 3">
    <name type="scientific">Fusarium oxysporum f. sp. raphani 54005</name>
    <dbReference type="NCBI Taxonomy" id="1089458"/>
    <lineage>
        <taxon>Eukaryota</taxon>
        <taxon>Fungi</taxon>
        <taxon>Dikarya</taxon>
        <taxon>Ascomycota</taxon>
        <taxon>Pezizomycotina</taxon>
        <taxon>Sordariomycetes</taxon>
        <taxon>Hypocreomycetidae</taxon>
        <taxon>Hypocreales</taxon>
        <taxon>Nectriaceae</taxon>
        <taxon>Fusarium</taxon>
        <taxon>Fusarium oxysporum species complex</taxon>
    </lineage>
</organism>
<feature type="region of interest" description="Disordered" evidence="1">
    <location>
        <begin position="46"/>
        <end position="87"/>
    </location>
</feature>
<name>X0BFJ1_FUSOX</name>
<accession>X0BFJ1</accession>